<evidence type="ECO:0000259" key="5">
    <source>
        <dbReference type="Pfam" id="PF00251"/>
    </source>
</evidence>
<dbReference type="GO" id="GO:0016798">
    <property type="term" value="F:hydrolase activity, acting on glycosyl bonds"/>
    <property type="evidence" value="ECO:0007669"/>
    <property type="project" value="UniProtKB-KW"/>
</dbReference>
<evidence type="ECO:0000313" key="7">
    <source>
        <dbReference type="Proteomes" id="UP000324897"/>
    </source>
</evidence>
<dbReference type="Gene3D" id="2.115.10.20">
    <property type="entry name" value="Glycosyl hydrolase domain, family 43"/>
    <property type="match status" value="1"/>
</dbReference>
<keyword evidence="4" id="KW-0732">Signal</keyword>
<dbReference type="SUPFAM" id="SSF75005">
    <property type="entry name" value="Arabinanase/levansucrase/invertase"/>
    <property type="match status" value="1"/>
</dbReference>
<feature type="domain" description="Glycosyl hydrolase family 32 N-terminal" evidence="5">
    <location>
        <begin position="26"/>
        <end position="99"/>
    </location>
</feature>
<keyword evidence="7" id="KW-1185">Reference proteome</keyword>
<keyword evidence="3" id="KW-0326">Glycosidase</keyword>
<evidence type="ECO:0000313" key="6">
    <source>
        <dbReference type="EMBL" id="TVU06421.1"/>
    </source>
</evidence>
<accession>A0A5J9T7A5</accession>
<protein>
    <recommendedName>
        <fullName evidence="5">Glycosyl hydrolase family 32 N-terminal domain-containing protein</fullName>
    </recommendedName>
</protein>
<dbReference type="InterPro" id="IPR013148">
    <property type="entry name" value="Glyco_hydro_32_N"/>
</dbReference>
<feature type="chain" id="PRO_5023846890" description="Glycosyl hydrolase family 32 N-terminal domain-containing protein" evidence="4">
    <location>
        <begin position="21"/>
        <end position="166"/>
    </location>
</feature>
<gene>
    <name evidence="6" type="ORF">EJB05_49634</name>
</gene>
<dbReference type="PANTHER" id="PTHR31953">
    <property type="entry name" value="BETA-FRUCTOFURANOSIDASE, INSOLUBLE ISOENZYME CWINV1-RELATED"/>
    <property type="match status" value="1"/>
</dbReference>
<sequence length="166" mass="18866">MDSAACLIVVMMASQPAASGATRPTTVQMKAYRNWRRFDYGHVYASKSFDAGKKRRVLWTWANESDRVEDDVARGWSGIQAFPRKVWLDKDGKQLLQWPVEEIETLRRGRVSLRPGTWLNTGGWEEIASVNPLGAGSTEALRGEGCLRSRQRRTIWADRYGVQRHG</sequence>
<feature type="non-terminal residue" evidence="6">
    <location>
        <position position="1"/>
    </location>
</feature>
<keyword evidence="2" id="KW-0378">Hydrolase</keyword>
<proteinExistence type="inferred from homology"/>
<evidence type="ECO:0000256" key="4">
    <source>
        <dbReference type="SAM" id="SignalP"/>
    </source>
</evidence>
<feature type="signal peptide" evidence="4">
    <location>
        <begin position="1"/>
        <end position="20"/>
    </location>
</feature>
<comment type="caution">
    <text evidence="6">The sequence shown here is derived from an EMBL/GenBank/DDBJ whole genome shotgun (WGS) entry which is preliminary data.</text>
</comment>
<dbReference type="EMBL" id="RWGY01000051">
    <property type="protein sequence ID" value="TVU06421.1"/>
    <property type="molecule type" value="Genomic_DNA"/>
</dbReference>
<evidence type="ECO:0000256" key="1">
    <source>
        <dbReference type="ARBA" id="ARBA00009902"/>
    </source>
</evidence>
<dbReference type="Gramene" id="TVU06421">
    <property type="protein sequence ID" value="TVU06421"/>
    <property type="gene ID" value="EJB05_49634"/>
</dbReference>
<name>A0A5J9T7A5_9POAL</name>
<dbReference type="Pfam" id="PF00251">
    <property type="entry name" value="Glyco_hydro_32N"/>
    <property type="match status" value="1"/>
</dbReference>
<comment type="similarity">
    <text evidence="1">Belongs to the glycosyl hydrolase 32 family.</text>
</comment>
<dbReference type="InterPro" id="IPR023296">
    <property type="entry name" value="Glyco_hydro_beta-prop_sf"/>
</dbReference>
<dbReference type="AlphaFoldDB" id="A0A5J9T7A5"/>
<dbReference type="InterPro" id="IPR050551">
    <property type="entry name" value="Fructan_Metab_Enzymes"/>
</dbReference>
<organism evidence="6 7">
    <name type="scientific">Eragrostis curvula</name>
    <name type="common">weeping love grass</name>
    <dbReference type="NCBI Taxonomy" id="38414"/>
    <lineage>
        <taxon>Eukaryota</taxon>
        <taxon>Viridiplantae</taxon>
        <taxon>Streptophyta</taxon>
        <taxon>Embryophyta</taxon>
        <taxon>Tracheophyta</taxon>
        <taxon>Spermatophyta</taxon>
        <taxon>Magnoliopsida</taxon>
        <taxon>Liliopsida</taxon>
        <taxon>Poales</taxon>
        <taxon>Poaceae</taxon>
        <taxon>PACMAD clade</taxon>
        <taxon>Chloridoideae</taxon>
        <taxon>Eragrostideae</taxon>
        <taxon>Eragrostidinae</taxon>
        <taxon>Eragrostis</taxon>
    </lineage>
</organism>
<dbReference type="Proteomes" id="UP000324897">
    <property type="component" value="Unassembled WGS sequence"/>
</dbReference>
<evidence type="ECO:0000256" key="3">
    <source>
        <dbReference type="ARBA" id="ARBA00023295"/>
    </source>
</evidence>
<dbReference type="OrthoDB" id="202537at2759"/>
<evidence type="ECO:0000256" key="2">
    <source>
        <dbReference type="ARBA" id="ARBA00022801"/>
    </source>
</evidence>
<reference evidence="6 7" key="1">
    <citation type="journal article" date="2019" name="Sci. Rep.">
        <title>A high-quality genome of Eragrostis curvula grass provides insights into Poaceae evolution and supports new strategies to enhance forage quality.</title>
        <authorList>
            <person name="Carballo J."/>
            <person name="Santos B.A.C.M."/>
            <person name="Zappacosta D."/>
            <person name="Garbus I."/>
            <person name="Selva J.P."/>
            <person name="Gallo C.A."/>
            <person name="Diaz A."/>
            <person name="Albertini E."/>
            <person name="Caccamo M."/>
            <person name="Echenique V."/>
        </authorList>
    </citation>
    <scope>NUCLEOTIDE SEQUENCE [LARGE SCALE GENOMIC DNA]</scope>
    <source>
        <strain evidence="7">cv. Victoria</strain>
        <tissue evidence="6">Leaf</tissue>
    </source>
</reference>